<evidence type="ECO:0000256" key="7">
    <source>
        <dbReference type="PROSITE-ProRule" id="PRU01091"/>
    </source>
</evidence>
<keyword evidence="3" id="KW-0805">Transcription regulation</keyword>
<dbReference type="FunFam" id="1.10.10.10:FF:000018">
    <property type="entry name" value="DNA-binding response regulator ResD"/>
    <property type="match status" value="1"/>
</dbReference>
<feature type="DNA-binding region" description="OmpR/PhoB-type" evidence="7">
    <location>
        <begin position="129"/>
        <end position="228"/>
    </location>
</feature>
<dbReference type="RefSeq" id="WP_097652136.1">
    <property type="nucleotide sequence ID" value="NZ_LYXE01000078.1"/>
</dbReference>
<organism evidence="10 11">
    <name type="scientific">Candidatus Chloroploca asiatica</name>
    <dbReference type="NCBI Taxonomy" id="1506545"/>
    <lineage>
        <taxon>Bacteria</taxon>
        <taxon>Bacillati</taxon>
        <taxon>Chloroflexota</taxon>
        <taxon>Chloroflexia</taxon>
        <taxon>Chloroflexales</taxon>
        <taxon>Chloroflexineae</taxon>
        <taxon>Oscillochloridaceae</taxon>
        <taxon>Candidatus Chloroploca</taxon>
    </lineage>
</organism>
<evidence type="ECO:0000259" key="8">
    <source>
        <dbReference type="PROSITE" id="PS50110"/>
    </source>
</evidence>
<dbReference type="InterPro" id="IPR039420">
    <property type="entry name" value="WalR-like"/>
</dbReference>
<dbReference type="GO" id="GO:0000976">
    <property type="term" value="F:transcription cis-regulatory region binding"/>
    <property type="evidence" value="ECO:0007669"/>
    <property type="project" value="TreeGrafter"/>
</dbReference>
<dbReference type="EMBL" id="LYXE01000078">
    <property type="protein sequence ID" value="PDV99244.1"/>
    <property type="molecule type" value="Genomic_DNA"/>
</dbReference>
<evidence type="ECO:0000256" key="3">
    <source>
        <dbReference type="ARBA" id="ARBA00023015"/>
    </source>
</evidence>
<evidence type="ECO:0000256" key="5">
    <source>
        <dbReference type="ARBA" id="ARBA00023163"/>
    </source>
</evidence>
<dbReference type="InterPro" id="IPR001867">
    <property type="entry name" value="OmpR/PhoB-type_DNA-bd"/>
</dbReference>
<dbReference type="InterPro" id="IPR016032">
    <property type="entry name" value="Sig_transdc_resp-reg_C-effctor"/>
</dbReference>
<dbReference type="OrthoDB" id="9792810at2"/>
<keyword evidence="2" id="KW-0902">Two-component regulatory system</keyword>
<feature type="domain" description="Response regulatory" evidence="8">
    <location>
        <begin position="3"/>
        <end position="119"/>
    </location>
</feature>
<dbReference type="InterPro" id="IPR011006">
    <property type="entry name" value="CheY-like_superfamily"/>
</dbReference>
<dbReference type="PANTHER" id="PTHR48111:SF4">
    <property type="entry name" value="DNA-BINDING DUAL TRANSCRIPTIONAL REGULATOR OMPR"/>
    <property type="match status" value="1"/>
</dbReference>
<dbReference type="SMART" id="SM00448">
    <property type="entry name" value="REC"/>
    <property type="match status" value="1"/>
</dbReference>
<dbReference type="PROSITE" id="PS50110">
    <property type="entry name" value="RESPONSE_REGULATORY"/>
    <property type="match status" value="1"/>
</dbReference>
<dbReference type="SUPFAM" id="SSF46894">
    <property type="entry name" value="C-terminal effector domain of the bipartite response regulators"/>
    <property type="match status" value="1"/>
</dbReference>
<evidence type="ECO:0000256" key="6">
    <source>
        <dbReference type="PROSITE-ProRule" id="PRU00169"/>
    </source>
</evidence>
<dbReference type="Pfam" id="PF00486">
    <property type="entry name" value="Trans_reg_C"/>
    <property type="match status" value="1"/>
</dbReference>
<dbReference type="Pfam" id="PF00072">
    <property type="entry name" value="Response_reg"/>
    <property type="match status" value="1"/>
</dbReference>
<dbReference type="Gene3D" id="6.10.250.690">
    <property type="match status" value="1"/>
</dbReference>
<feature type="modified residue" description="4-aspartylphosphate" evidence="6">
    <location>
        <position position="52"/>
    </location>
</feature>
<keyword evidence="11" id="KW-1185">Reference proteome</keyword>
<comment type="caution">
    <text evidence="10">The sequence shown here is derived from an EMBL/GenBank/DDBJ whole genome shotgun (WGS) entry which is preliminary data.</text>
</comment>
<dbReference type="GO" id="GO:0032993">
    <property type="term" value="C:protein-DNA complex"/>
    <property type="evidence" value="ECO:0007669"/>
    <property type="project" value="TreeGrafter"/>
</dbReference>
<dbReference type="CDD" id="cd00383">
    <property type="entry name" value="trans_reg_C"/>
    <property type="match status" value="1"/>
</dbReference>
<dbReference type="AlphaFoldDB" id="A0A2H3KMC7"/>
<gene>
    <name evidence="10" type="ORF">A9Q02_12840</name>
</gene>
<accession>A0A2H3KMC7</accession>
<evidence type="ECO:0000256" key="4">
    <source>
        <dbReference type="ARBA" id="ARBA00023125"/>
    </source>
</evidence>
<keyword evidence="1 6" id="KW-0597">Phosphoprotein</keyword>
<dbReference type="PROSITE" id="PS51755">
    <property type="entry name" value="OMPR_PHOB"/>
    <property type="match status" value="1"/>
</dbReference>
<dbReference type="FunFam" id="3.40.50.2300:FF:000001">
    <property type="entry name" value="DNA-binding response regulator PhoB"/>
    <property type="match status" value="1"/>
</dbReference>
<dbReference type="SUPFAM" id="SSF52172">
    <property type="entry name" value="CheY-like"/>
    <property type="match status" value="1"/>
</dbReference>
<dbReference type="Proteomes" id="UP000220922">
    <property type="component" value="Unassembled WGS sequence"/>
</dbReference>
<proteinExistence type="predicted"/>
<dbReference type="InterPro" id="IPR036388">
    <property type="entry name" value="WH-like_DNA-bd_sf"/>
</dbReference>
<dbReference type="GO" id="GO:0006355">
    <property type="term" value="P:regulation of DNA-templated transcription"/>
    <property type="evidence" value="ECO:0007669"/>
    <property type="project" value="InterPro"/>
</dbReference>
<evidence type="ECO:0000313" key="10">
    <source>
        <dbReference type="EMBL" id="PDV99244.1"/>
    </source>
</evidence>
<dbReference type="Gene3D" id="1.10.10.10">
    <property type="entry name" value="Winged helix-like DNA-binding domain superfamily/Winged helix DNA-binding domain"/>
    <property type="match status" value="1"/>
</dbReference>
<dbReference type="GO" id="GO:0005829">
    <property type="term" value="C:cytosol"/>
    <property type="evidence" value="ECO:0007669"/>
    <property type="project" value="TreeGrafter"/>
</dbReference>
<evidence type="ECO:0000256" key="1">
    <source>
        <dbReference type="ARBA" id="ARBA00022553"/>
    </source>
</evidence>
<name>A0A2H3KMC7_9CHLR</name>
<dbReference type="SMART" id="SM00862">
    <property type="entry name" value="Trans_reg_C"/>
    <property type="match status" value="1"/>
</dbReference>
<dbReference type="PANTHER" id="PTHR48111">
    <property type="entry name" value="REGULATOR OF RPOS"/>
    <property type="match status" value="1"/>
</dbReference>
<evidence type="ECO:0000313" key="11">
    <source>
        <dbReference type="Proteomes" id="UP000220922"/>
    </source>
</evidence>
<dbReference type="Gene3D" id="3.40.50.2300">
    <property type="match status" value="1"/>
</dbReference>
<protein>
    <submittedName>
        <fullName evidence="10">DNA-binding response regulator</fullName>
    </submittedName>
</protein>
<dbReference type="InterPro" id="IPR001789">
    <property type="entry name" value="Sig_transdc_resp-reg_receiver"/>
</dbReference>
<sequence length="229" mass="25605">MKTILVVDDEPGIVQIARDYLDRAGFRVLTADDGPGALRLARTEHPHLLVLDLMLPGMDGLDVTRALRQDQATRKLPIIMLTARVEEADRLIGLELGADDYMTKPFSPRELVARVRAVLRRTEDTPPPAALIQIGALSIDLERRVVRRNGIAIELTATEFDLLAVLAREPGRPFTRSQLLDIVFDLTYAGYDRTVDAHIKNLRRKIQPDPAGLQYIVTVYGVGYKCLEL</sequence>
<evidence type="ECO:0000259" key="9">
    <source>
        <dbReference type="PROSITE" id="PS51755"/>
    </source>
</evidence>
<keyword evidence="4 7" id="KW-0238">DNA-binding</keyword>
<reference evidence="10 11" key="1">
    <citation type="submission" date="2016-05" db="EMBL/GenBank/DDBJ databases">
        <authorList>
            <person name="Lavstsen T."/>
            <person name="Jespersen J.S."/>
        </authorList>
    </citation>
    <scope>NUCLEOTIDE SEQUENCE [LARGE SCALE GENOMIC DNA]</scope>
    <source>
        <strain evidence="10 11">B7-9</strain>
    </source>
</reference>
<keyword evidence="5" id="KW-0804">Transcription</keyword>
<dbReference type="GO" id="GO:0000156">
    <property type="term" value="F:phosphorelay response regulator activity"/>
    <property type="evidence" value="ECO:0007669"/>
    <property type="project" value="TreeGrafter"/>
</dbReference>
<evidence type="ECO:0000256" key="2">
    <source>
        <dbReference type="ARBA" id="ARBA00023012"/>
    </source>
</evidence>
<feature type="domain" description="OmpR/PhoB-type" evidence="9">
    <location>
        <begin position="129"/>
        <end position="228"/>
    </location>
</feature>